<evidence type="ECO:0000313" key="3">
    <source>
        <dbReference type="Proteomes" id="UP000180166"/>
    </source>
</evidence>
<feature type="region of interest" description="Disordered" evidence="1">
    <location>
        <begin position="1"/>
        <end position="42"/>
    </location>
</feature>
<feature type="compositionally biased region" description="Basic and acidic residues" evidence="1">
    <location>
        <begin position="22"/>
        <end position="32"/>
    </location>
</feature>
<sequence>MLTAFDERGLALGHMLRPPTSDGDHDSGKRNLGDLLSSPADS</sequence>
<name>A0ABC8AS53_9NOCA</name>
<dbReference type="EMBL" id="CP017839">
    <property type="protein sequence ID" value="APA96978.1"/>
    <property type="molecule type" value="Genomic_DNA"/>
</dbReference>
<proteinExistence type="predicted"/>
<dbReference type="Proteomes" id="UP000180166">
    <property type="component" value="Chromosome"/>
</dbReference>
<evidence type="ECO:0000313" key="2">
    <source>
        <dbReference type="EMBL" id="APA96978.1"/>
    </source>
</evidence>
<dbReference type="AlphaFoldDB" id="A0ABC8AS53"/>
<reference evidence="2 3" key="1">
    <citation type="submission" date="2016-10" db="EMBL/GenBank/DDBJ databases">
        <title>Genome sequence of Nocardia seriolae strain EM150506, isolated from Anguila japonica.</title>
        <authorList>
            <person name="Han H.-J."/>
        </authorList>
    </citation>
    <scope>NUCLEOTIDE SEQUENCE [LARGE SCALE GENOMIC DNA]</scope>
    <source>
        <strain evidence="2 3">EM150506</strain>
    </source>
</reference>
<dbReference type="KEGG" id="nsr:NS506_02919"/>
<organism evidence="2 3">
    <name type="scientific">Nocardia seriolae</name>
    <dbReference type="NCBI Taxonomy" id="37332"/>
    <lineage>
        <taxon>Bacteria</taxon>
        <taxon>Bacillati</taxon>
        <taxon>Actinomycetota</taxon>
        <taxon>Actinomycetes</taxon>
        <taxon>Mycobacteriales</taxon>
        <taxon>Nocardiaceae</taxon>
        <taxon>Nocardia</taxon>
    </lineage>
</organism>
<evidence type="ECO:0000256" key="1">
    <source>
        <dbReference type="SAM" id="MobiDB-lite"/>
    </source>
</evidence>
<protein>
    <submittedName>
        <fullName evidence="2">Uncharacterized protein</fullName>
    </submittedName>
</protein>
<gene>
    <name evidence="2" type="ORF">NS506_02919</name>
</gene>
<accession>A0ABC8AS53</accession>